<dbReference type="Pfam" id="PF00085">
    <property type="entry name" value="Thioredoxin"/>
    <property type="match status" value="1"/>
</dbReference>
<proteinExistence type="inferred from homology"/>
<evidence type="ECO:0000256" key="7">
    <source>
        <dbReference type="PIRNR" id="PIRNR000077"/>
    </source>
</evidence>
<evidence type="ECO:0000256" key="6">
    <source>
        <dbReference type="NCBIfam" id="TIGR01068"/>
    </source>
</evidence>
<dbReference type="PROSITE" id="PS00194">
    <property type="entry name" value="THIOREDOXIN_1"/>
    <property type="match status" value="1"/>
</dbReference>
<comment type="similarity">
    <text evidence="1 7">Belongs to the thioredoxin family.</text>
</comment>
<evidence type="ECO:0000256" key="4">
    <source>
        <dbReference type="ARBA" id="ARBA00023157"/>
    </source>
</evidence>
<feature type="active site" description="Nucleophile" evidence="8">
    <location>
        <position position="34"/>
    </location>
</feature>
<gene>
    <name evidence="11" type="ORF">HHI_07132</name>
</gene>
<dbReference type="PIRSF" id="PIRSF000077">
    <property type="entry name" value="Thioredoxin"/>
    <property type="match status" value="1"/>
</dbReference>
<dbReference type="PROSITE" id="PS51352">
    <property type="entry name" value="THIOREDOXIN_2"/>
    <property type="match status" value="1"/>
</dbReference>
<evidence type="ECO:0000256" key="5">
    <source>
        <dbReference type="ARBA" id="ARBA00023284"/>
    </source>
</evidence>
<organism evidence="11 12">
    <name type="scientific">Hyphomonas hirschiana VP5</name>
    <dbReference type="NCBI Taxonomy" id="1280951"/>
    <lineage>
        <taxon>Bacteria</taxon>
        <taxon>Pseudomonadati</taxon>
        <taxon>Pseudomonadota</taxon>
        <taxon>Alphaproteobacteria</taxon>
        <taxon>Hyphomonadales</taxon>
        <taxon>Hyphomonadaceae</taxon>
        <taxon>Hyphomonas</taxon>
    </lineage>
</organism>
<keyword evidence="5 9" id="KW-0676">Redox-active center</keyword>
<feature type="disulfide bond" description="Redox-active" evidence="9">
    <location>
        <begin position="31"/>
        <end position="34"/>
    </location>
</feature>
<keyword evidence="4 9" id="KW-1015">Disulfide bond</keyword>
<accession>A0A059FWM8</accession>
<dbReference type="PANTHER" id="PTHR45663">
    <property type="entry name" value="GEO12009P1"/>
    <property type="match status" value="1"/>
</dbReference>
<evidence type="ECO:0000256" key="8">
    <source>
        <dbReference type="PIRSR" id="PIRSR000077-1"/>
    </source>
</evidence>
<evidence type="ECO:0000256" key="3">
    <source>
        <dbReference type="ARBA" id="ARBA00022982"/>
    </source>
</evidence>
<dbReference type="InterPro" id="IPR036249">
    <property type="entry name" value="Thioredoxin-like_sf"/>
</dbReference>
<reference evidence="11 12" key="1">
    <citation type="submission" date="2013-04" db="EMBL/GenBank/DDBJ databases">
        <title>Hyphomonas hirschiana VP5 Genome Sequencing.</title>
        <authorList>
            <person name="Lai Q."/>
            <person name="Shao Z."/>
        </authorList>
    </citation>
    <scope>NUCLEOTIDE SEQUENCE [LARGE SCALE GENOMIC DNA]</scope>
    <source>
        <strain evidence="11 12">VP5</strain>
    </source>
</reference>
<dbReference type="InterPro" id="IPR013766">
    <property type="entry name" value="Thioredoxin_domain"/>
</dbReference>
<dbReference type="RefSeq" id="WP_011646883.1">
    <property type="nucleotide sequence ID" value="NZ_ARYI01000005.1"/>
</dbReference>
<evidence type="ECO:0000256" key="2">
    <source>
        <dbReference type="ARBA" id="ARBA00022448"/>
    </source>
</evidence>
<sequence>MAAINVNEDDFDGVVTESETPVVVDFWAEWCGPCKQMSPHLEAVSEEMTGKVKIVKVNVDDYPLVGARYGVRGLPTLLMFKGGKVTATRNGAMNRQALTDWIKQSL</sequence>
<evidence type="ECO:0000256" key="9">
    <source>
        <dbReference type="PIRSR" id="PIRSR000077-4"/>
    </source>
</evidence>
<keyword evidence="2" id="KW-0813">Transport</keyword>
<evidence type="ECO:0000259" key="10">
    <source>
        <dbReference type="PROSITE" id="PS51352"/>
    </source>
</evidence>
<feature type="active site" description="Nucleophile" evidence="8">
    <location>
        <position position="31"/>
    </location>
</feature>
<dbReference type="FunFam" id="3.40.30.10:FF:000001">
    <property type="entry name" value="Thioredoxin"/>
    <property type="match status" value="1"/>
</dbReference>
<dbReference type="PANTHER" id="PTHR45663:SF11">
    <property type="entry name" value="GEO12009P1"/>
    <property type="match status" value="1"/>
</dbReference>
<evidence type="ECO:0000256" key="1">
    <source>
        <dbReference type="ARBA" id="ARBA00008987"/>
    </source>
</evidence>
<dbReference type="OrthoDB" id="9790390at2"/>
<dbReference type="InterPro" id="IPR005746">
    <property type="entry name" value="Thioredoxin"/>
</dbReference>
<keyword evidence="12" id="KW-1185">Reference proteome</keyword>
<dbReference type="PRINTS" id="PR00421">
    <property type="entry name" value="THIOREDOXIN"/>
</dbReference>
<feature type="site" description="Deprotonates C-terminal active site Cys" evidence="8">
    <location>
        <position position="25"/>
    </location>
</feature>
<dbReference type="EMBL" id="ARYI01000005">
    <property type="protein sequence ID" value="KCZ95002.1"/>
    <property type="molecule type" value="Genomic_DNA"/>
</dbReference>
<dbReference type="InterPro" id="IPR017937">
    <property type="entry name" value="Thioredoxin_CS"/>
</dbReference>
<dbReference type="GO" id="GO:0005829">
    <property type="term" value="C:cytosol"/>
    <property type="evidence" value="ECO:0007669"/>
    <property type="project" value="TreeGrafter"/>
</dbReference>
<feature type="site" description="Contributes to redox potential value" evidence="8">
    <location>
        <position position="32"/>
    </location>
</feature>
<dbReference type="GO" id="GO:0015035">
    <property type="term" value="F:protein-disulfide reductase activity"/>
    <property type="evidence" value="ECO:0007669"/>
    <property type="project" value="UniProtKB-UniRule"/>
</dbReference>
<name>A0A059FWM8_9PROT</name>
<dbReference type="PATRIC" id="fig|1280951.3.peg.1443"/>
<evidence type="ECO:0000313" key="11">
    <source>
        <dbReference type="EMBL" id="KCZ95002.1"/>
    </source>
</evidence>
<evidence type="ECO:0000313" key="12">
    <source>
        <dbReference type="Proteomes" id="UP000025061"/>
    </source>
</evidence>
<dbReference type="NCBIfam" id="TIGR01068">
    <property type="entry name" value="thioredoxin"/>
    <property type="match status" value="1"/>
</dbReference>
<dbReference type="Proteomes" id="UP000025061">
    <property type="component" value="Unassembled WGS sequence"/>
</dbReference>
<dbReference type="AlphaFoldDB" id="A0A059FWM8"/>
<comment type="caution">
    <text evidence="11">The sequence shown here is derived from an EMBL/GenBank/DDBJ whole genome shotgun (WGS) entry which is preliminary data.</text>
</comment>
<dbReference type="SUPFAM" id="SSF52833">
    <property type="entry name" value="Thioredoxin-like"/>
    <property type="match status" value="1"/>
</dbReference>
<feature type="site" description="Contributes to redox potential value" evidence="8">
    <location>
        <position position="33"/>
    </location>
</feature>
<dbReference type="CDD" id="cd02947">
    <property type="entry name" value="TRX_family"/>
    <property type="match status" value="1"/>
</dbReference>
<dbReference type="GO" id="GO:0045454">
    <property type="term" value="P:cell redox homeostasis"/>
    <property type="evidence" value="ECO:0007669"/>
    <property type="project" value="TreeGrafter"/>
</dbReference>
<keyword evidence="3" id="KW-0249">Electron transport</keyword>
<dbReference type="Gene3D" id="3.40.30.10">
    <property type="entry name" value="Glutaredoxin"/>
    <property type="match status" value="1"/>
</dbReference>
<feature type="domain" description="Thioredoxin" evidence="10">
    <location>
        <begin position="1"/>
        <end position="106"/>
    </location>
</feature>
<protein>
    <recommendedName>
        <fullName evidence="6 7">Thioredoxin</fullName>
    </recommendedName>
</protein>